<dbReference type="GO" id="GO:0000244">
    <property type="term" value="P:spliceosomal tri-snRNP complex assembly"/>
    <property type="evidence" value="ECO:0007669"/>
    <property type="project" value="TreeGrafter"/>
</dbReference>
<dbReference type="InterPro" id="IPR007946">
    <property type="entry name" value="AAR2"/>
</dbReference>
<evidence type="ECO:0000259" key="11">
    <source>
        <dbReference type="Pfam" id="PF20981"/>
    </source>
</evidence>
<evidence type="ECO:0000256" key="4">
    <source>
        <dbReference type="ARBA" id="ARBA00022664"/>
    </source>
</evidence>
<dbReference type="CDD" id="cd13777">
    <property type="entry name" value="Aar2_N"/>
    <property type="match status" value="1"/>
</dbReference>
<proteinExistence type="inferred from homology"/>
<evidence type="ECO:0000313" key="13">
    <source>
        <dbReference type="Proteomes" id="UP000762676"/>
    </source>
</evidence>
<evidence type="ECO:0000256" key="1">
    <source>
        <dbReference type="ARBA" id="ARBA00003708"/>
    </source>
</evidence>
<dbReference type="FunFam" id="2.60.34.20:FF:000001">
    <property type="entry name" value="protein AAR2 homolog"/>
    <property type="match status" value="1"/>
</dbReference>
<dbReference type="Proteomes" id="UP000762676">
    <property type="component" value="Unassembled WGS sequence"/>
</dbReference>
<evidence type="ECO:0000256" key="6">
    <source>
        <dbReference type="ARBA" id="ARBA00023187"/>
    </source>
</evidence>
<keyword evidence="13" id="KW-1185">Reference proteome</keyword>
<dbReference type="GO" id="GO:0005681">
    <property type="term" value="C:spliceosomal complex"/>
    <property type="evidence" value="ECO:0007669"/>
    <property type="project" value="UniProtKB-KW"/>
</dbReference>
<keyword evidence="4" id="KW-0507">mRNA processing</keyword>
<dbReference type="PANTHER" id="PTHR12689">
    <property type="entry name" value="A1 CISTRON SPLICING FACTOR AAR2-RELATED"/>
    <property type="match status" value="1"/>
</dbReference>
<comment type="caution">
    <text evidence="12">The sequence shown here is derived from an EMBL/GenBank/DDBJ whole genome shotgun (WGS) entry which is preliminary data.</text>
</comment>
<dbReference type="Gene3D" id="1.25.40.550">
    <property type="entry name" value="Aar2, C-terminal domain-like"/>
    <property type="match status" value="1"/>
</dbReference>
<keyword evidence="6" id="KW-0508">mRNA splicing</keyword>
<comment type="similarity">
    <text evidence="2">Belongs to the AAR2 family.</text>
</comment>
<evidence type="ECO:0000256" key="2">
    <source>
        <dbReference type="ARBA" id="ARBA00006281"/>
    </source>
</evidence>
<organism evidence="12 13">
    <name type="scientific">Elysia marginata</name>
    <dbReference type="NCBI Taxonomy" id="1093978"/>
    <lineage>
        <taxon>Eukaryota</taxon>
        <taxon>Metazoa</taxon>
        <taxon>Spiralia</taxon>
        <taxon>Lophotrochozoa</taxon>
        <taxon>Mollusca</taxon>
        <taxon>Gastropoda</taxon>
        <taxon>Heterobranchia</taxon>
        <taxon>Euthyneura</taxon>
        <taxon>Panpulmonata</taxon>
        <taxon>Sacoglossa</taxon>
        <taxon>Placobranchoidea</taxon>
        <taxon>Plakobranchidae</taxon>
        <taxon>Elysia</taxon>
    </lineage>
</organism>
<feature type="region of interest" description="Disordered" evidence="9">
    <location>
        <begin position="197"/>
        <end position="230"/>
    </location>
</feature>
<evidence type="ECO:0000256" key="5">
    <source>
        <dbReference type="ARBA" id="ARBA00022728"/>
    </source>
</evidence>
<evidence type="ECO:0000259" key="10">
    <source>
        <dbReference type="Pfam" id="PF05282"/>
    </source>
</evidence>
<feature type="domain" description="AAR2 N-terminal" evidence="11">
    <location>
        <begin position="49"/>
        <end position="180"/>
    </location>
</feature>
<accession>A0AAV4IFS6</accession>
<comment type="function">
    <text evidence="1">Component of the U5 snRNP complex that is required for spliceosome assembly and for pre-mRNA splicing.</text>
</comment>
<dbReference type="InterPro" id="IPR033647">
    <property type="entry name" value="Aar2_N"/>
</dbReference>
<evidence type="ECO:0000256" key="7">
    <source>
        <dbReference type="ARBA" id="ARBA00030625"/>
    </source>
</evidence>
<gene>
    <name evidence="12" type="ORF">ElyMa_002987200</name>
</gene>
<dbReference type="InterPro" id="IPR033648">
    <property type="entry name" value="AAR2_C"/>
</dbReference>
<name>A0AAV4IFS6_9GAST</name>
<comment type="subunit">
    <text evidence="8">Interacts with PRPF8 (via RNase H homology domain). Component of a U5 snRNP complex that contains PRPF8.</text>
</comment>
<reference evidence="12 13" key="1">
    <citation type="journal article" date="2021" name="Elife">
        <title>Chloroplast acquisition without the gene transfer in kleptoplastic sea slugs, Plakobranchus ocellatus.</title>
        <authorList>
            <person name="Maeda T."/>
            <person name="Takahashi S."/>
            <person name="Yoshida T."/>
            <person name="Shimamura S."/>
            <person name="Takaki Y."/>
            <person name="Nagai Y."/>
            <person name="Toyoda A."/>
            <person name="Suzuki Y."/>
            <person name="Arimoto A."/>
            <person name="Ishii H."/>
            <person name="Satoh N."/>
            <person name="Nishiyama T."/>
            <person name="Hasebe M."/>
            <person name="Maruyama T."/>
            <person name="Minagawa J."/>
            <person name="Obokata J."/>
            <person name="Shigenobu S."/>
        </authorList>
    </citation>
    <scope>NUCLEOTIDE SEQUENCE [LARGE SCALE GENOMIC DNA]</scope>
</reference>
<feature type="domain" description="AAR2 C-terminal" evidence="10">
    <location>
        <begin position="246"/>
        <end position="401"/>
    </location>
</feature>
<dbReference type="FunFam" id="1.25.40.550:FF:000001">
    <property type="entry name" value="AAR2 splicing factor homolog"/>
    <property type="match status" value="1"/>
</dbReference>
<evidence type="ECO:0000256" key="3">
    <source>
        <dbReference type="ARBA" id="ARBA00016372"/>
    </source>
</evidence>
<dbReference type="PANTHER" id="PTHR12689:SF4">
    <property type="entry name" value="PROTEIN AAR2 HOMOLOG"/>
    <property type="match status" value="1"/>
</dbReference>
<dbReference type="Pfam" id="PF20981">
    <property type="entry name" value="AAR2_1st"/>
    <property type="match status" value="1"/>
</dbReference>
<dbReference type="CDD" id="cd13778">
    <property type="entry name" value="Aar2_C"/>
    <property type="match status" value="1"/>
</dbReference>
<protein>
    <recommendedName>
        <fullName evidence="3">Protein AAR2 homolog</fullName>
    </recommendedName>
    <alternativeName>
        <fullName evidence="7">AAR2 splicing factor homolog</fullName>
    </alternativeName>
</protein>
<keyword evidence="5" id="KW-0747">Spliceosome</keyword>
<dbReference type="AlphaFoldDB" id="A0AAV4IFS6"/>
<evidence type="ECO:0000256" key="9">
    <source>
        <dbReference type="SAM" id="MobiDB-lite"/>
    </source>
</evidence>
<dbReference type="InterPro" id="IPR038516">
    <property type="entry name" value="AAR2_N_sf"/>
</dbReference>
<sequence length="413" mass="47495">MMMMMMMMMTMMHYANPKSIESSNLTAPTVHAKENREMDQSNAQKLFEQGAMFVLHDFPEKSEFGIDYMSWDTGPNFKGLKMIPAGIHFIYFSSVSSEGQRGPRSGFFYNFTPQEVVVRHWDAQAEDIKPTRLSDGEMERYVSNKQDLDKFLGPYPYDKYKQWISLSKHISPELVDLLQPDCKTIYSVPQFESAASTTQSRRAAAQARATQTSKDNQTSHTSQDDETKISQSLPELVSVESSKIKYSEIPKKKYPPGATPSEISKYNMDSSYALDVLLERFNKDFDKLLGEIQFAFLCFLIGQDFDSFEQWKKLVHLVCTSGEALKLYSEAYLSFISVLHFQIKEVPSDFFVDIVTSDNFLTSTLYELFQNIASQNVDKKLQKKSKDFEKHLTEKFKWDFSAEPDEYAPVVVE</sequence>
<feature type="compositionally biased region" description="Low complexity" evidence="9">
    <location>
        <begin position="197"/>
        <end position="213"/>
    </location>
</feature>
<dbReference type="InterPro" id="IPR038514">
    <property type="entry name" value="AAR2_C_sf"/>
</dbReference>
<dbReference type="Gene3D" id="2.60.34.20">
    <property type="match status" value="1"/>
</dbReference>
<evidence type="ECO:0000256" key="8">
    <source>
        <dbReference type="ARBA" id="ARBA00047009"/>
    </source>
</evidence>
<dbReference type="EMBL" id="BMAT01006161">
    <property type="protein sequence ID" value="GFS07362.1"/>
    <property type="molecule type" value="Genomic_DNA"/>
</dbReference>
<dbReference type="Pfam" id="PF05282">
    <property type="entry name" value="AAR2"/>
    <property type="match status" value="1"/>
</dbReference>
<evidence type="ECO:0000313" key="12">
    <source>
        <dbReference type="EMBL" id="GFS07362.1"/>
    </source>
</evidence>